<dbReference type="PANTHER" id="PTHR43244:SF1">
    <property type="entry name" value="5,10-METHYLENETETRAHYDROMETHANOPTERIN REDUCTASE"/>
    <property type="match status" value="1"/>
</dbReference>
<dbReference type="EMBL" id="UOEU01000178">
    <property type="protein sequence ID" value="VAW31188.1"/>
    <property type="molecule type" value="Genomic_DNA"/>
</dbReference>
<accession>A0A3B0UKD8</accession>
<dbReference type="Pfam" id="PF00296">
    <property type="entry name" value="Bac_luciferase"/>
    <property type="match status" value="1"/>
</dbReference>
<sequence>FHHVDGIQLDVVHGRKTPRNVPIYIGATGMKMMELTGEVADGACLNYLVHPDYNLRAMDALERGAKKAGRSIDDVDRPQLIICSVDNDRKKALDGARKMMVQYLGQQPHLMKASGVSQELLDEIHQVLTWPATEEEIEGAMHLVPDDVVQMCTASGSPEEVKAKVREYVDNGCTCPILYPLGDPRLMIDIFADGYS</sequence>
<dbReference type="SUPFAM" id="SSF51679">
    <property type="entry name" value="Bacterial luciferase-like"/>
    <property type="match status" value="1"/>
</dbReference>
<dbReference type="InterPro" id="IPR011251">
    <property type="entry name" value="Luciferase-like_dom"/>
</dbReference>
<evidence type="ECO:0000259" key="2">
    <source>
        <dbReference type="Pfam" id="PF00296"/>
    </source>
</evidence>
<dbReference type="InterPro" id="IPR036661">
    <property type="entry name" value="Luciferase-like_sf"/>
</dbReference>
<dbReference type="InterPro" id="IPR050564">
    <property type="entry name" value="F420-G6PD/mer"/>
</dbReference>
<proteinExistence type="predicted"/>
<dbReference type="GO" id="GO:0016705">
    <property type="term" value="F:oxidoreductase activity, acting on paired donors, with incorporation or reduction of molecular oxygen"/>
    <property type="evidence" value="ECO:0007669"/>
    <property type="project" value="InterPro"/>
</dbReference>
<dbReference type="Gene3D" id="3.20.20.30">
    <property type="entry name" value="Luciferase-like domain"/>
    <property type="match status" value="1"/>
</dbReference>
<dbReference type="AlphaFoldDB" id="A0A3B0UKD8"/>
<evidence type="ECO:0000313" key="3">
    <source>
        <dbReference type="EMBL" id="VAW31188.1"/>
    </source>
</evidence>
<keyword evidence="1 3" id="KW-0560">Oxidoreductase</keyword>
<gene>
    <name evidence="3" type="ORF">MNBD_CHLOROFLEXI01-4798</name>
</gene>
<dbReference type="EC" id="1.5.99.11" evidence="3"/>
<reference evidence="3" key="1">
    <citation type="submission" date="2018-06" db="EMBL/GenBank/DDBJ databases">
        <authorList>
            <person name="Zhirakovskaya E."/>
        </authorList>
    </citation>
    <scope>NUCLEOTIDE SEQUENCE</scope>
</reference>
<dbReference type="PANTHER" id="PTHR43244">
    <property type="match status" value="1"/>
</dbReference>
<feature type="non-terminal residue" evidence="3">
    <location>
        <position position="1"/>
    </location>
</feature>
<feature type="domain" description="Luciferase-like" evidence="2">
    <location>
        <begin position="12"/>
        <end position="174"/>
    </location>
</feature>
<protein>
    <submittedName>
        <fullName evidence="3">F420-dependent N(5),N(10)-methylenetetrahydromethanopterin reductase</fullName>
        <ecNumber evidence="3">1.5.99.11</ecNumber>
    </submittedName>
</protein>
<dbReference type="CDD" id="cd01097">
    <property type="entry name" value="Tetrahydromethanopterin_reductase"/>
    <property type="match status" value="1"/>
</dbReference>
<name>A0A3B0UKD8_9ZZZZ</name>
<organism evidence="3">
    <name type="scientific">hydrothermal vent metagenome</name>
    <dbReference type="NCBI Taxonomy" id="652676"/>
    <lineage>
        <taxon>unclassified sequences</taxon>
        <taxon>metagenomes</taxon>
        <taxon>ecological metagenomes</taxon>
    </lineage>
</organism>
<evidence type="ECO:0000256" key="1">
    <source>
        <dbReference type="ARBA" id="ARBA00023002"/>
    </source>
</evidence>